<dbReference type="Pfam" id="PF21089">
    <property type="entry name" value="PKS_DH_N"/>
    <property type="match status" value="1"/>
</dbReference>
<dbReference type="SUPFAM" id="SSF52151">
    <property type="entry name" value="FabD/lysophospholipase-like"/>
    <property type="match status" value="1"/>
</dbReference>
<dbReference type="Pfam" id="PF22953">
    <property type="entry name" value="SpnB_Rossmann"/>
    <property type="match status" value="1"/>
</dbReference>
<dbReference type="Pfam" id="PF00698">
    <property type="entry name" value="Acyl_transf_1"/>
    <property type="match status" value="1"/>
</dbReference>
<evidence type="ECO:0000259" key="15">
    <source>
        <dbReference type="PROSITE" id="PS52019"/>
    </source>
</evidence>
<feature type="domain" description="PKS/mFAS DH" evidence="15">
    <location>
        <begin position="899"/>
        <end position="1171"/>
    </location>
</feature>
<gene>
    <name evidence="16" type="ORF">SAMN05216188_13326</name>
</gene>
<dbReference type="SUPFAM" id="SSF51735">
    <property type="entry name" value="NAD(P)-binding Rossmann-fold domains"/>
    <property type="match status" value="2"/>
</dbReference>
<dbReference type="Gene3D" id="3.40.47.10">
    <property type="match status" value="1"/>
</dbReference>
<dbReference type="PROSITE" id="PS52004">
    <property type="entry name" value="KS3_2"/>
    <property type="match status" value="1"/>
</dbReference>
<keyword evidence="7" id="KW-0045">Antibiotic biosynthesis</keyword>
<dbReference type="InterPro" id="IPR016036">
    <property type="entry name" value="Malonyl_transacylase_ACP-bd"/>
</dbReference>
<dbReference type="InterPro" id="IPR020841">
    <property type="entry name" value="PKS_Beta-ketoAc_synthase_dom"/>
</dbReference>
<evidence type="ECO:0000256" key="5">
    <source>
        <dbReference type="ARBA" id="ARBA00022679"/>
    </source>
</evidence>
<dbReference type="PROSITE" id="PS52019">
    <property type="entry name" value="PKS_MFAS_DH"/>
    <property type="match status" value="1"/>
</dbReference>
<dbReference type="Pfam" id="PF22621">
    <property type="entry name" value="CurL-like_PKS_C"/>
    <property type="match status" value="1"/>
</dbReference>
<evidence type="ECO:0000256" key="8">
    <source>
        <dbReference type="ARBA" id="ARBA00023268"/>
    </source>
</evidence>
<accession>A0A1H9WGK3</accession>
<dbReference type="PROSITE" id="PS00606">
    <property type="entry name" value="KS3_1"/>
    <property type="match status" value="1"/>
</dbReference>
<dbReference type="Pfam" id="PF02801">
    <property type="entry name" value="Ketoacyl-synt_C"/>
    <property type="match status" value="1"/>
</dbReference>
<dbReference type="InterPro" id="IPR049900">
    <property type="entry name" value="PKS_mFAS_DH"/>
</dbReference>
<dbReference type="InterPro" id="IPR018201">
    <property type="entry name" value="Ketoacyl_synth_AS"/>
</dbReference>
<dbReference type="SMART" id="SM00823">
    <property type="entry name" value="PKS_PP"/>
    <property type="match status" value="1"/>
</dbReference>
<dbReference type="GO" id="GO:0004315">
    <property type="term" value="F:3-oxoacyl-[acyl-carrier-protein] synthase activity"/>
    <property type="evidence" value="ECO:0007669"/>
    <property type="project" value="InterPro"/>
</dbReference>
<feature type="region of interest" description="N-terminal hotdog fold" evidence="10">
    <location>
        <begin position="899"/>
        <end position="1022"/>
    </location>
</feature>
<dbReference type="FunFam" id="1.10.1200.10:FF:000007">
    <property type="entry name" value="Probable polyketide synthase pks17"/>
    <property type="match status" value="1"/>
</dbReference>
<evidence type="ECO:0000256" key="4">
    <source>
        <dbReference type="ARBA" id="ARBA00022553"/>
    </source>
</evidence>
<dbReference type="InterPro" id="IPR020806">
    <property type="entry name" value="PKS_PP-bd"/>
</dbReference>
<evidence type="ECO:0000256" key="7">
    <source>
        <dbReference type="ARBA" id="ARBA00023194"/>
    </source>
</evidence>
<feature type="domain" description="Carrier" evidence="13">
    <location>
        <begin position="1600"/>
        <end position="1675"/>
    </location>
</feature>
<evidence type="ECO:0000256" key="2">
    <source>
        <dbReference type="ARBA" id="ARBA00004792"/>
    </source>
</evidence>
<dbReference type="CDD" id="cd08956">
    <property type="entry name" value="KR_3_FAS_SDR_x"/>
    <property type="match status" value="1"/>
</dbReference>
<dbReference type="STRING" id="402600.SAMN05216188_13326"/>
<dbReference type="Pfam" id="PF00550">
    <property type="entry name" value="PP-binding"/>
    <property type="match status" value="1"/>
</dbReference>
<dbReference type="InterPro" id="IPR013968">
    <property type="entry name" value="PKS_KR"/>
</dbReference>
<evidence type="ECO:0000256" key="1">
    <source>
        <dbReference type="ARBA" id="ARBA00001957"/>
    </source>
</evidence>
<dbReference type="PROSITE" id="PS50075">
    <property type="entry name" value="CARRIER"/>
    <property type="match status" value="1"/>
</dbReference>
<dbReference type="GO" id="GO:0031177">
    <property type="term" value="F:phosphopantetheine binding"/>
    <property type="evidence" value="ECO:0007669"/>
    <property type="project" value="InterPro"/>
</dbReference>
<evidence type="ECO:0000256" key="6">
    <source>
        <dbReference type="ARBA" id="ARBA00022737"/>
    </source>
</evidence>
<dbReference type="Proteomes" id="UP000199352">
    <property type="component" value="Unassembled WGS sequence"/>
</dbReference>
<feature type="region of interest" description="C-terminal hotdog fold" evidence="10">
    <location>
        <begin position="1034"/>
        <end position="1171"/>
    </location>
</feature>
<comment type="pathway">
    <text evidence="2">Antibiotic biosynthesis.</text>
</comment>
<feature type="active site" description="Proton acceptor; for dehydratase activity" evidence="10">
    <location>
        <position position="930"/>
    </location>
</feature>
<evidence type="ECO:0000256" key="11">
    <source>
        <dbReference type="SAM" id="Coils"/>
    </source>
</evidence>
<keyword evidence="3" id="KW-0596">Phosphopantetheine</keyword>
<dbReference type="InterPro" id="IPR036736">
    <property type="entry name" value="ACP-like_sf"/>
</dbReference>
<dbReference type="Pfam" id="PF14765">
    <property type="entry name" value="PS-DH"/>
    <property type="match status" value="1"/>
</dbReference>
<evidence type="ECO:0000256" key="10">
    <source>
        <dbReference type="PROSITE-ProRule" id="PRU01363"/>
    </source>
</evidence>
<dbReference type="Pfam" id="PF08659">
    <property type="entry name" value="KR"/>
    <property type="match status" value="1"/>
</dbReference>
<evidence type="ECO:0000259" key="14">
    <source>
        <dbReference type="PROSITE" id="PS52004"/>
    </source>
</evidence>
<dbReference type="Pfam" id="PF08990">
    <property type="entry name" value="Docking"/>
    <property type="match status" value="1"/>
</dbReference>
<dbReference type="PANTHER" id="PTHR43775">
    <property type="entry name" value="FATTY ACID SYNTHASE"/>
    <property type="match status" value="1"/>
</dbReference>
<dbReference type="Gene3D" id="1.10.1200.10">
    <property type="entry name" value="ACP-like"/>
    <property type="match status" value="1"/>
</dbReference>
<dbReference type="CDD" id="cd00833">
    <property type="entry name" value="PKS"/>
    <property type="match status" value="1"/>
</dbReference>
<dbReference type="EMBL" id="FOFR01000033">
    <property type="protein sequence ID" value="SES32593.1"/>
    <property type="molecule type" value="Genomic_DNA"/>
</dbReference>
<keyword evidence="6" id="KW-0677">Repeat</keyword>
<dbReference type="InterPro" id="IPR055123">
    <property type="entry name" value="SpnB-like_Rossmann"/>
</dbReference>
<evidence type="ECO:0000259" key="13">
    <source>
        <dbReference type="PROSITE" id="PS50075"/>
    </source>
</evidence>
<dbReference type="InterPro" id="IPR015083">
    <property type="entry name" value="NorB/c/GfsB-D-like_docking"/>
</dbReference>
<dbReference type="Pfam" id="PF00109">
    <property type="entry name" value="ketoacyl-synt"/>
    <property type="match status" value="1"/>
</dbReference>
<name>A0A1H9WGK3_9PSEU</name>
<dbReference type="SUPFAM" id="SSF53901">
    <property type="entry name" value="Thiolase-like"/>
    <property type="match status" value="1"/>
</dbReference>
<sequence>MTDENKLREYLKRATTNLRQAREQLKAAEDRNHEPIAIIGMACRYPGDVASPEALWDLVREGRDAISEFPSDRGWDVGYDPDGQTPGTTSTRSGGFLADAAGFDADFFGISPREALGMDPQQRLLVEVTWEALERSGLVPQELRGSETGVFVGAVHNDYESLLRGVQETEGYLLTGNATSVASGRIAYTLGLRGPALTIDTACSSSLVAIHEAANSLRSGECGLALAGGATVISTPGTFVEFSRQRGLAADGRCKSFAAAADGTGWSEGVGVVVLERLSDAIANGHFVHAVVRGSAINSDGASNGLTAPSGPAQEAVIRQACANARLTTADVDVVEAHGTGTTLGDPIEARALAATYGKRREHPLWLGSLKSNIGHSQAAAGVGGVIKMVQALRNSELPRTLHVDRPTPDVDWSGVSLLTGNVSWPRTDQPRRAGVSSFGISGTNAHLILEEAPEQTPSTTETTLPAVPFVLSAKTDEALRAQADELRAFLTGHPETGLTDIAAALATTRTHFARRAGFAAATSEEAVDKLARLVPAGRDGKLAFLFSGQGSQRLGMGAGLYERFPVFAKALDEVCGQLDVDVKAVMFGDDAEMLNRTGFTQPALFAFETALHRLLEDFGVVPDHVMGHSIGEITAAHVAGVLSLTDACKLVSARARLMQALPTGGAMLAVQAGEDDIDLTGLEDQVSIAAINGERSVVLSGAEDAVARLEEKYRADGRRMTRLKVSHAFHSPLMDPVLDEFANVVRSIEHSAPVIPLVSNVTGRPVTAADLADPRYWVGHARGAVRFHDGVRQLADDGVTTFVEIGPSAVLMPLAAAATGGTVIATGMPGHTEDVSVIAALAQIHANGHDVAWDRLFPARSAAPQGLPVYQFQHQRFWPAAQAPAGAATTFGQDASDHPLVRSIVELPDGTTVFTGVLAIDIPNWLPDHCVHGKPILPGTTFVDMTLWAARQLGYNRIDEINHHVFVSGEPGRVRQLRLVVEPADEAGLRAFTVHSRFTDEAHGEWIHHATGALAADAATPRPIDVEWPPTAAEVIPIEGFYERLAEAGLGYGPYFTGIRAGWQGDGVRYAEVSLHDGADLSTYGIHPALLDATLQLAAVGSEPGSEHQVRVPFAWSGVTLHTTGVNSVRVRLTQQGTDTMAIDITDPEGNPVATVDSITLRPVSSEQLRASTSTRGGLLHQLDWQPVPTGTAGDVPPVVRISTTGTDPVAETHEVLHHALRTVQETDGSIVLHTTDAVFSEQIDVAAASVWGLIRSAQSEHPGRFVLVDGADDEAFQRVLPAAVATGEPQLAVRDGRVHVPRLTNAHPGTGRTVLDPEGTVLITGGSGGLGRLLARHLVVRHDARHLLLLSRRGEAADGAAELKAQLAELGATATFAACDAADRDALAGVLAAIPAEHPLTAVVHAAGVVDDGVVSDLTPERVDAVLRPKVDAAWHLHELTKGSDLRSFVLFSSASGLLGLPGQAAYAAANTFLDALAHLRHGAGLPATSLAWGPWAGTEQDGGMAARLSDVDRNRLLRLGVVPISGEEGLGLFDDAVASDAAVLVPARFSVPQDGTAAPVLRGFVRTRPAKAAKPVAVDRADLAATLAAAPAEDRVDIVLAVVREHVSAVLGHTTPGSVEPQRGFMEIGFDSLTALELRNRLNSATKLKLPATALFDYSSPKALAEHLVGTLCADLTEPVVEEAAAASSLADDLESSTDDELLAFLDREFGVS</sequence>
<feature type="active site" description="Proton donor; for dehydratase activity" evidence="10">
    <location>
        <position position="1093"/>
    </location>
</feature>
<dbReference type="SMART" id="SM01294">
    <property type="entry name" value="PKS_PP_betabranch"/>
    <property type="match status" value="1"/>
</dbReference>
<dbReference type="InterPro" id="IPR014031">
    <property type="entry name" value="Ketoacyl_synth_C"/>
</dbReference>
<dbReference type="InterPro" id="IPR050091">
    <property type="entry name" value="PKS_NRPS_Biosynth_Enz"/>
</dbReference>
<dbReference type="InterPro" id="IPR014030">
    <property type="entry name" value="Ketoacyl_synth_N"/>
</dbReference>
<feature type="domain" description="Ketosynthase family 3 (KS3)" evidence="14">
    <location>
        <begin position="33"/>
        <end position="452"/>
    </location>
</feature>
<evidence type="ECO:0000256" key="12">
    <source>
        <dbReference type="SAM" id="MobiDB-lite"/>
    </source>
</evidence>
<feature type="region of interest" description="Disordered" evidence="12">
    <location>
        <begin position="72"/>
        <end position="95"/>
    </location>
</feature>
<dbReference type="InterPro" id="IPR049552">
    <property type="entry name" value="PKS_DH_N"/>
</dbReference>
<protein>
    <submittedName>
        <fullName evidence="16">Polyene macrolide polyketide synthase/pimaricinolide synthase PimS1</fullName>
    </submittedName>
</protein>
<keyword evidence="8" id="KW-0511">Multifunctional enzyme</keyword>
<dbReference type="InterPro" id="IPR057326">
    <property type="entry name" value="KR_dom"/>
</dbReference>
<dbReference type="SUPFAM" id="SSF55048">
    <property type="entry name" value="Probable ACP-binding domain of malonyl-CoA ACP transacylase"/>
    <property type="match status" value="1"/>
</dbReference>
<dbReference type="InterPro" id="IPR009081">
    <property type="entry name" value="PP-bd_ACP"/>
</dbReference>
<evidence type="ECO:0000313" key="16">
    <source>
        <dbReference type="EMBL" id="SES32593.1"/>
    </source>
</evidence>
<keyword evidence="17" id="KW-1185">Reference proteome</keyword>
<keyword evidence="4" id="KW-0597">Phosphoprotein</keyword>
<organism evidence="16 17">
    <name type="scientific">Lentzea xinjiangensis</name>
    <dbReference type="NCBI Taxonomy" id="402600"/>
    <lineage>
        <taxon>Bacteria</taxon>
        <taxon>Bacillati</taxon>
        <taxon>Actinomycetota</taxon>
        <taxon>Actinomycetes</taxon>
        <taxon>Pseudonocardiales</taxon>
        <taxon>Pseudonocardiaceae</taxon>
        <taxon>Lentzea</taxon>
    </lineage>
</organism>
<dbReference type="InterPro" id="IPR036291">
    <property type="entry name" value="NAD(P)-bd_dom_sf"/>
</dbReference>
<dbReference type="SMART" id="SM00825">
    <property type="entry name" value="PKS_KS"/>
    <property type="match status" value="1"/>
</dbReference>
<dbReference type="Gene3D" id="3.10.129.110">
    <property type="entry name" value="Polyketide synthase dehydratase"/>
    <property type="match status" value="1"/>
</dbReference>
<dbReference type="InterPro" id="IPR016039">
    <property type="entry name" value="Thiolase-like"/>
</dbReference>
<dbReference type="PANTHER" id="PTHR43775:SF51">
    <property type="entry name" value="INACTIVE PHENOLPHTHIOCEROL SYNTHESIS POLYKETIDE SYNTHASE TYPE I PKS1-RELATED"/>
    <property type="match status" value="1"/>
</dbReference>
<keyword evidence="9" id="KW-0012">Acyltransferase</keyword>
<dbReference type="SMART" id="SM00822">
    <property type="entry name" value="PKS_KR"/>
    <property type="match status" value="1"/>
</dbReference>
<dbReference type="GO" id="GO:0033068">
    <property type="term" value="P:macrolide biosynthetic process"/>
    <property type="evidence" value="ECO:0007669"/>
    <property type="project" value="UniProtKB-ARBA"/>
</dbReference>
<dbReference type="SMART" id="SM00827">
    <property type="entry name" value="PKS_AT"/>
    <property type="match status" value="1"/>
</dbReference>
<evidence type="ECO:0000256" key="3">
    <source>
        <dbReference type="ARBA" id="ARBA00022450"/>
    </source>
</evidence>
<dbReference type="FunFam" id="3.40.47.10:FF:000019">
    <property type="entry name" value="Polyketide synthase type I"/>
    <property type="match status" value="1"/>
</dbReference>
<dbReference type="Gene3D" id="3.30.70.3290">
    <property type="match status" value="1"/>
</dbReference>
<dbReference type="InterPro" id="IPR020807">
    <property type="entry name" value="PKS_DH"/>
</dbReference>
<keyword evidence="5" id="KW-0808">Transferase</keyword>
<dbReference type="InterPro" id="IPR001227">
    <property type="entry name" value="Ac_transferase_dom_sf"/>
</dbReference>
<evidence type="ECO:0000256" key="9">
    <source>
        <dbReference type="ARBA" id="ARBA00023315"/>
    </source>
</evidence>
<dbReference type="GO" id="GO:0004312">
    <property type="term" value="F:fatty acid synthase activity"/>
    <property type="evidence" value="ECO:0007669"/>
    <property type="project" value="TreeGrafter"/>
</dbReference>
<dbReference type="InterPro" id="IPR006162">
    <property type="entry name" value="Ppantetheine_attach_site"/>
</dbReference>
<dbReference type="PROSITE" id="PS00012">
    <property type="entry name" value="PHOSPHOPANTETHEINE"/>
    <property type="match status" value="1"/>
</dbReference>
<feature type="coiled-coil region" evidence="11">
    <location>
        <begin position="4"/>
        <end position="31"/>
    </location>
</feature>
<dbReference type="InterPro" id="IPR014043">
    <property type="entry name" value="Acyl_transferase_dom"/>
</dbReference>
<proteinExistence type="predicted"/>
<dbReference type="SUPFAM" id="SSF47336">
    <property type="entry name" value="ACP-like"/>
    <property type="match status" value="1"/>
</dbReference>
<dbReference type="Gene3D" id="3.40.50.720">
    <property type="entry name" value="NAD(P)-binding Rossmann-like Domain"/>
    <property type="match status" value="1"/>
</dbReference>
<dbReference type="Gene3D" id="3.40.366.10">
    <property type="entry name" value="Malonyl-Coenzyme A Acyl Carrier Protein, domain 2"/>
    <property type="match status" value="1"/>
</dbReference>
<dbReference type="InterPro" id="IPR049551">
    <property type="entry name" value="PKS_DH_C"/>
</dbReference>
<dbReference type="InterPro" id="IPR042104">
    <property type="entry name" value="PKS_dehydratase_sf"/>
</dbReference>
<reference evidence="17" key="1">
    <citation type="submission" date="2016-10" db="EMBL/GenBank/DDBJ databases">
        <authorList>
            <person name="Varghese N."/>
            <person name="Submissions S."/>
        </authorList>
    </citation>
    <scope>NUCLEOTIDE SEQUENCE [LARGE SCALE GENOMIC DNA]</scope>
    <source>
        <strain evidence="17">CGMCC 4.3525</strain>
    </source>
</reference>
<dbReference type="GO" id="GO:0006633">
    <property type="term" value="P:fatty acid biosynthetic process"/>
    <property type="evidence" value="ECO:0007669"/>
    <property type="project" value="InterPro"/>
</dbReference>
<dbReference type="InterPro" id="IPR016035">
    <property type="entry name" value="Acyl_Trfase/lysoPLipase"/>
</dbReference>
<dbReference type="OrthoDB" id="9778690at2"/>
<dbReference type="RefSeq" id="WP_089961682.1">
    <property type="nucleotide sequence ID" value="NZ_FOFR01000033.1"/>
</dbReference>
<keyword evidence="11" id="KW-0175">Coiled coil</keyword>
<dbReference type="SMART" id="SM00826">
    <property type="entry name" value="PKS_DH"/>
    <property type="match status" value="1"/>
</dbReference>
<evidence type="ECO:0000313" key="17">
    <source>
        <dbReference type="Proteomes" id="UP000199352"/>
    </source>
</evidence>
<comment type="cofactor">
    <cofactor evidence="1">
        <name>pantetheine 4'-phosphate</name>
        <dbReference type="ChEBI" id="CHEBI:47942"/>
    </cofactor>
</comment>